<evidence type="ECO:0000313" key="4">
    <source>
        <dbReference type="EMBL" id="RUR71694.1"/>
    </source>
</evidence>
<dbReference type="SUPFAM" id="SSF52266">
    <property type="entry name" value="SGNH hydrolase"/>
    <property type="match status" value="1"/>
</dbReference>
<dbReference type="AlphaFoldDB" id="A0A433MV91"/>
<proteinExistence type="predicted"/>
<accession>A0A433MV91</accession>
<organism evidence="4 5">
    <name type="scientific">Variovorax guangxiensis</name>
    <dbReference type="NCBI Taxonomy" id="1775474"/>
    <lineage>
        <taxon>Bacteria</taxon>
        <taxon>Pseudomonadati</taxon>
        <taxon>Pseudomonadota</taxon>
        <taxon>Betaproteobacteria</taxon>
        <taxon>Burkholderiales</taxon>
        <taxon>Comamonadaceae</taxon>
        <taxon>Variovorax</taxon>
    </lineage>
</organism>
<reference evidence="4 5" key="1">
    <citation type="submission" date="2018-12" db="EMBL/GenBank/DDBJ databases">
        <title>The genome sequences of Variovorax guangxiensis DSM 27352.</title>
        <authorList>
            <person name="Gao J."/>
            <person name="Sun J."/>
        </authorList>
    </citation>
    <scope>NUCLEOTIDE SEQUENCE [LARGE SCALE GENOMIC DNA]</scope>
    <source>
        <strain evidence="4 5">DSM 27352</strain>
    </source>
</reference>
<name>A0A433MV91_9BURK</name>
<evidence type="ECO:0000259" key="3">
    <source>
        <dbReference type="Pfam" id="PF13472"/>
    </source>
</evidence>
<keyword evidence="2" id="KW-0472">Membrane</keyword>
<feature type="domain" description="SGNH hydrolase-type esterase" evidence="3">
    <location>
        <begin position="89"/>
        <end position="235"/>
    </location>
</feature>
<gene>
    <name evidence="4" type="ORF">EJP67_32075</name>
</gene>
<evidence type="ECO:0000256" key="2">
    <source>
        <dbReference type="SAM" id="Phobius"/>
    </source>
</evidence>
<keyword evidence="2" id="KW-1133">Transmembrane helix</keyword>
<evidence type="ECO:0000256" key="1">
    <source>
        <dbReference type="SAM" id="MobiDB-lite"/>
    </source>
</evidence>
<dbReference type="InterPro" id="IPR036514">
    <property type="entry name" value="SGNH_hydro_sf"/>
</dbReference>
<evidence type="ECO:0000313" key="5">
    <source>
        <dbReference type="Proteomes" id="UP000281118"/>
    </source>
</evidence>
<dbReference type="OrthoDB" id="8849587at2"/>
<dbReference type="Pfam" id="PF13472">
    <property type="entry name" value="Lipase_GDSL_2"/>
    <property type="match status" value="1"/>
</dbReference>
<dbReference type="InterPro" id="IPR013830">
    <property type="entry name" value="SGNH_hydro"/>
</dbReference>
<comment type="caution">
    <text evidence="4">The sequence shown here is derived from an EMBL/GenBank/DDBJ whole genome shotgun (WGS) entry which is preliminary data.</text>
</comment>
<protein>
    <recommendedName>
        <fullName evidence="3">SGNH hydrolase-type esterase domain-containing protein</fullName>
    </recommendedName>
</protein>
<dbReference type="EMBL" id="RXFT01000023">
    <property type="protein sequence ID" value="RUR71694.1"/>
    <property type="molecule type" value="Genomic_DNA"/>
</dbReference>
<feature type="region of interest" description="Disordered" evidence="1">
    <location>
        <begin position="54"/>
        <end position="83"/>
    </location>
</feature>
<dbReference type="Gene3D" id="3.40.50.1110">
    <property type="entry name" value="SGNH hydrolase"/>
    <property type="match status" value="1"/>
</dbReference>
<sequence length="257" mass="27447">MNCQWRHPEIALVFLPAHRRAACVRLSDIAFTLLAILAIGALVPACGGNSHNHNTGNNKASVRQPAHAASSTAQPGPQAPRDCTVTFEGDSILHGGYAANRRFDEPPAAMLRRLRPAYTVIDNSEPGATATRRAPAFSTAPLTTHFVVLQHGINDAMSGQPYEPALRRMVAHVQAEGRTPVITGLSRQPLTATGRDEADAIARRVAGETGALFADWGAVSFKPAEMADVLHPAPAYSERLVGRIVLMLDKAAPECRA</sequence>
<dbReference type="GO" id="GO:0016788">
    <property type="term" value="F:hydrolase activity, acting on ester bonds"/>
    <property type="evidence" value="ECO:0007669"/>
    <property type="project" value="UniProtKB-ARBA"/>
</dbReference>
<keyword evidence="2" id="KW-0812">Transmembrane</keyword>
<feature type="transmembrane region" description="Helical" evidence="2">
    <location>
        <begin position="26"/>
        <end position="45"/>
    </location>
</feature>
<dbReference type="Proteomes" id="UP000281118">
    <property type="component" value="Unassembled WGS sequence"/>
</dbReference>